<feature type="transmembrane region" description="Helical" evidence="7">
    <location>
        <begin position="264"/>
        <end position="282"/>
    </location>
</feature>
<dbReference type="InterPro" id="IPR037185">
    <property type="entry name" value="EmrE-like"/>
</dbReference>
<dbReference type="PANTHER" id="PTHR22911:SF6">
    <property type="entry name" value="SOLUTE CARRIER FAMILY 35 MEMBER G1"/>
    <property type="match status" value="1"/>
</dbReference>
<dbReference type="PANTHER" id="PTHR22911">
    <property type="entry name" value="ACYL-MALONYL CONDENSING ENZYME-RELATED"/>
    <property type="match status" value="1"/>
</dbReference>
<feature type="domain" description="EamA" evidence="8">
    <location>
        <begin position="151"/>
        <end position="280"/>
    </location>
</feature>
<feature type="transmembrane region" description="Helical" evidence="7">
    <location>
        <begin position="238"/>
        <end position="258"/>
    </location>
</feature>
<dbReference type="Gene3D" id="1.10.3730.20">
    <property type="match status" value="1"/>
</dbReference>
<feature type="region of interest" description="Disordered" evidence="6">
    <location>
        <begin position="289"/>
        <end position="323"/>
    </location>
</feature>
<comment type="subcellular location">
    <subcellularLocation>
        <location evidence="1">Membrane</location>
        <topology evidence="1">Multi-pass membrane protein</topology>
    </subcellularLocation>
</comment>
<accession>A0A0P1FF44</accession>
<feature type="transmembrane region" description="Helical" evidence="7">
    <location>
        <begin position="127"/>
        <end position="145"/>
    </location>
</feature>
<reference evidence="9 10" key="1">
    <citation type="submission" date="2015-09" db="EMBL/GenBank/DDBJ databases">
        <authorList>
            <consortium name="Swine Surveillance"/>
        </authorList>
    </citation>
    <scope>NUCLEOTIDE SEQUENCE [LARGE SCALE GENOMIC DNA]</scope>
    <source>
        <strain evidence="9 10">CECT 5294</strain>
    </source>
</reference>
<protein>
    <submittedName>
        <fullName evidence="9">Carboxylate/amino acid/amine transporter</fullName>
    </submittedName>
</protein>
<evidence type="ECO:0000256" key="4">
    <source>
        <dbReference type="ARBA" id="ARBA00022989"/>
    </source>
</evidence>
<evidence type="ECO:0000256" key="7">
    <source>
        <dbReference type="SAM" id="Phobius"/>
    </source>
</evidence>
<dbReference type="EMBL" id="CYRX01000005">
    <property type="protein sequence ID" value="CUH58788.1"/>
    <property type="molecule type" value="Genomic_DNA"/>
</dbReference>
<dbReference type="SUPFAM" id="SSF103481">
    <property type="entry name" value="Multidrug resistance efflux transporter EmrE"/>
    <property type="match status" value="2"/>
</dbReference>
<evidence type="ECO:0000256" key="2">
    <source>
        <dbReference type="ARBA" id="ARBA00009853"/>
    </source>
</evidence>
<dbReference type="InterPro" id="IPR000620">
    <property type="entry name" value="EamA_dom"/>
</dbReference>
<feature type="transmembrane region" description="Helical" evidence="7">
    <location>
        <begin position="39"/>
        <end position="58"/>
    </location>
</feature>
<evidence type="ECO:0000256" key="3">
    <source>
        <dbReference type="ARBA" id="ARBA00022692"/>
    </source>
</evidence>
<evidence type="ECO:0000256" key="1">
    <source>
        <dbReference type="ARBA" id="ARBA00004141"/>
    </source>
</evidence>
<feature type="domain" description="EamA" evidence="8">
    <location>
        <begin position="10"/>
        <end position="142"/>
    </location>
</feature>
<feature type="transmembrane region" description="Helical" evidence="7">
    <location>
        <begin position="182"/>
        <end position="202"/>
    </location>
</feature>
<dbReference type="RefSeq" id="WP_038006622.1">
    <property type="nucleotide sequence ID" value="NZ_CYRX01000005.1"/>
</dbReference>
<organism evidence="9 10">
    <name type="scientific">Thalassobacter stenotrophicus</name>
    <dbReference type="NCBI Taxonomy" id="266809"/>
    <lineage>
        <taxon>Bacteria</taxon>
        <taxon>Pseudomonadati</taxon>
        <taxon>Pseudomonadota</taxon>
        <taxon>Alphaproteobacteria</taxon>
        <taxon>Rhodobacterales</taxon>
        <taxon>Roseobacteraceae</taxon>
        <taxon>Thalassobacter</taxon>
    </lineage>
</organism>
<proteinExistence type="inferred from homology"/>
<evidence type="ECO:0000256" key="5">
    <source>
        <dbReference type="ARBA" id="ARBA00023136"/>
    </source>
</evidence>
<name>A0A0P1FF44_9RHOB</name>
<evidence type="ECO:0000313" key="9">
    <source>
        <dbReference type="EMBL" id="CUH58788.1"/>
    </source>
</evidence>
<dbReference type="STRING" id="266809.PM03_06575"/>
<dbReference type="GO" id="GO:0016020">
    <property type="term" value="C:membrane"/>
    <property type="evidence" value="ECO:0007669"/>
    <property type="project" value="UniProtKB-SubCell"/>
</dbReference>
<evidence type="ECO:0000256" key="6">
    <source>
        <dbReference type="SAM" id="MobiDB-lite"/>
    </source>
</evidence>
<keyword evidence="3 7" id="KW-0812">Transmembrane</keyword>
<feature type="transmembrane region" description="Helical" evidence="7">
    <location>
        <begin position="101"/>
        <end position="120"/>
    </location>
</feature>
<dbReference type="eggNOG" id="COG0697">
    <property type="taxonomic scope" value="Bacteria"/>
</dbReference>
<dbReference type="AlphaFoldDB" id="A0A0P1FF44"/>
<keyword evidence="5 7" id="KW-0472">Membrane</keyword>
<evidence type="ECO:0000313" key="10">
    <source>
        <dbReference type="Proteomes" id="UP000051298"/>
    </source>
</evidence>
<feature type="transmembrane region" description="Helical" evidence="7">
    <location>
        <begin position="151"/>
        <end position="170"/>
    </location>
</feature>
<comment type="similarity">
    <text evidence="2">Belongs to the drug/metabolite transporter (DMT) superfamily. 10 TMS drug/metabolite exporter (DME) (TC 2.A.7.3) family.</text>
</comment>
<dbReference type="Proteomes" id="UP000051298">
    <property type="component" value="Unassembled WGS sequence"/>
</dbReference>
<keyword evidence="4 7" id="KW-1133">Transmembrane helix</keyword>
<feature type="transmembrane region" description="Helical" evidence="7">
    <location>
        <begin position="78"/>
        <end position="95"/>
    </location>
</feature>
<sequence length="323" mass="33945">MSSAPSSSLSGLLLGLAAFGVFATHDIAVKALGGSYAPFQIVFFSVLLGFPLVTVMLLRDATTANLRPNRPWWSGLRTAAAVITGISAFYAFSVLPLAQTYALLFATPLIITLLAVPILGETVGWRRGMAVIVGLVGVLVVLQPGATDFTLGHVAGLTAAGAGALASVIVRKIGREERSAVLMLYPMVANVVVMGALLPFFYKPMPLQDFGLVVVVAVFGFVATLCLIGAYRRADAALVAPMQYSQIIWAAVYGWLFFDEAINASTILGVGIIIASGLYIVLREARGGGSATTPVLRTRSRPETGTAPRVSPMLTEAEKDASL</sequence>
<gene>
    <name evidence="9" type="ORF">THS5294_00066</name>
</gene>
<feature type="transmembrane region" description="Helical" evidence="7">
    <location>
        <begin position="208"/>
        <end position="231"/>
    </location>
</feature>
<dbReference type="Pfam" id="PF00892">
    <property type="entry name" value="EamA"/>
    <property type="match status" value="2"/>
</dbReference>
<evidence type="ECO:0000259" key="8">
    <source>
        <dbReference type="Pfam" id="PF00892"/>
    </source>
</evidence>